<dbReference type="InterPro" id="IPR005467">
    <property type="entry name" value="His_kinase_dom"/>
</dbReference>
<evidence type="ECO:0000256" key="4">
    <source>
        <dbReference type="ARBA" id="ARBA00022475"/>
    </source>
</evidence>
<dbReference type="Pfam" id="PF13188">
    <property type="entry name" value="PAS_8"/>
    <property type="match status" value="1"/>
</dbReference>
<proteinExistence type="predicted"/>
<dbReference type="SUPFAM" id="SSF55874">
    <property type="entry name" value="ATPase domain of HSP90 chaperone/DNA topoisomerase II/histidine kinase"/>
    <property type="match status" value="1"/>
</dbReference>
<dbReference type="InterPro" id="IPR035965">
    <property type="entry name" value="PAS-like_dom_sf"/>
</dbReference>
<keyword evidence="7 14" id="KW-0812">Transmembrane</keyword>
<accession>A0A6L9QET1</accession>
<evidence type="ECO:0000256" key="2">
    <source>
        <dbReference type="ARBA" id="ARBA00004651"/>
    </source>
</evidence>
<dbReference type="InterPro" id="IPR036890">
    <property type="entry name" value="HATPase_C_sf"/>
</dbReference>
<reference evidence="16 17" key="1">
    <citation type="submission" date="2020-01" db="EMBL/GenBank/DDBJ databases">
        <title>Insect and environment-associated Actinomycetes.</title>
        <authorList>
            <person name="Currrie C."/>
            <person name="Chevrette M."/>
            <person name="Carlson C."/>
            <person name="Stubbendieck R."/>
            <person name="Wendt-Pienkowski E."/>
        </authorList>
    </citation>
    <scope>NUCLEOTIDE SEQUENCE [LARGE SCALE GENOMIC DNA]</scope>
    <source>
        <strain evidence="16 17">SID10258</strain>
    </source>
</reference>
<dbReference type="InterPro" id="IPR016120">
    <property type="entry name" value="Sig_transdc_His_kin_SpoOB"/>
</dbReference>
<keyword evidence="11 14" id="KW-1133">Transmembrane helix</keyword>
<gene>
    <name evidence="16" type="ORF">G3I70_15905</name>
</gene>
<evidence type="ECO:0000256" key="8">
    <source>
        <dbReference type="ARBA" id="ARBA00022741"/>
    </source>
</evidence>
<dbReference type="InterPro" id="IPR033463">
    <property type="entry name" value="sCache_3"/>
</dbReference>
<evidence type="ECO:0000256" key="7">
    <source>
        <dbReference type="ARBA" id="ARBA00022692"/>
    </source>
</evidence>
<dbReference type="PROSITE" id="PS50109">
    <property type="entry name" value="HIS_KIN"/>
    <property type="match status" value="1"/>
</dbReference>
<dbReference type="SUPFAM" id="SSF55890">
    <property type="entry name" value="Sporulation response regulatory protein Spo0B"/>
    <property type="match status" value="1"/>
</dbReference>
<evidence type="ECO:0000256" key="10">
    <source>
        <dbReference type="ARBA" id="ARBA00022840"/>
    </source>
</evidence>
<evidence type="ECO:0000313" key="16">
    <source>
        <dbReference type="EMBL" id="NEA23960.1"/>
    </source>
</evidence>
<keyword evidence="6" id="KW-0808">Transferase</keyword>
<dbReference type="EC" id="2.7.13.3" evidence="3"/>
<evidence type="ECO:0000256" key="1">
    <source>
        <dbReference type="ARBA" id="ARBA00000085"/>
    </source>
</evidence>
<keyword evidence="4" id="KW-1003">Cell membrane</keyword>
<comment type="catalytic activity">
    <reaction evidence="1">
        <text>ATP + protein L-histidine = ADP + protein N-phospho-L-histidine.</text>
        <dbReference type="EC" id="2.7.13.3"/>
    </reaction>
</comment>
<dbReference type="EMBL" id="JAAGLI010000385">
    <property type="protein sequence ID" value="NEA23960.1"/>
    <property type="molecule type" value="Genomic_DNA"/>
</dbReference>
<evidence type="ECO:0000256" key="5">
    <source>
        <dbReference type="ARBA" id="ARBA00022553"/>
    </source>
</evidence>
<keyword evidence="9 16" id="KW-0418">Kinase</keyword>
<dbReference type="GO" id="GO:0005524">
    <property type="term" value="F:ATP binding"/>
    <property type="evidence" value="ECO:0007669"/>
    <property type="project" value="UniProtKB-KW"/>
</dbReference>
<feature type="domain" description="Histidine kinase" evidence="15">
    <location>
        <begin position="358"/>
        <end position="553"/>
    </location>
</feature>
<dbReference type="PANTHER" id="PTHR43547:SF10">
    <property type="entry name" value="SENSOR HISTIDINE KINASE DCUS"/>
    <property type="match status" value="1"/>
</dbReference>
<dbReference type="RefSeq" id="WP_163056810.1">
    <property type="nucleotide sequence ID" value="NZ_JAAGLI010000385.1"/>
</dbReference>
<evidence type="ECO:0000256" key="13">
    <source>
        <dbReference type="ARBA" id="ARBA00023136"/>
    </source>
</evidence>
<dbReference type="PRINTS" id="PR00344">
    <property type="entry name" value="BCTRLSENSOR"/>
</dbReference>
<keyword evidence="13 14" id="KW-0472">Membrane</keyword>
<evidence type="ECO:0000313" key="17">
    <source>
        <dbReference type="Proteomes" id="UP000475532"/>
    </source>
</evidence>
<dbReference type="Gene3D" id="3.30.450.20">
    <property type="entry name" value="PAS domain"/>
    <property type="match status" value="2"/>
</dbReference>
<keyword evidence="5" id="KW-0597">Phosphoprotein</keyword>
<evidence type="ECO:0000256" key="14">
    <source>
        <dbReference type="SAM" id="Phobius"/>
    </source>
</evidence>
<evidence type="ECO:0000256" key="12">
    <source>
        <dbReference type="ARBA" id="ARBA00023012"/>
    </source>
</evidence>
<dbReference type="Pfam" id="PF02518">
    <property type="entry name" value="HATPase_c"/>
    <property type="match status" value="1"/>
</dbReference>
<name>A0A6L9QET1_9ACTN</name>
<keyword evidence="12" id="KW-0902">Two-component regulatory system</keyword>
<evidence type="ECO:0000256" key="9">
    <source>
        <dbReference type="ARBA" id="ARBA00022777"/>
    </source>
</evidence>
<evidence type="ECO:0000256" key="6">
    <source>
        <dbReference type="ARBA" id="ARBA00022679"/>
    </source>
</evidence>
<dbReference type="Proteomes" id="UP000475532">
    <property type="component" value="Unassembled WGS sequence"/>
</dbReference>
<comment type="caution">
    <text evidence="16">The sequence shown here is derived from an EMBL/GenBank/DDBJ whole genome shotgun (WGS) entry which is preliminary data.</text>
</comment>
<dbReference type="SUPFAM" id="SSF103190">
    <property type="entry name" value="Sensory domain-like"/>
    <property type="match status" value="1"/>
</dbReference>
<dbReference type="InterPro" id="IPR029151">
    <property type="entry name" value="Sensor-like_sf"/>
</dbReference>
<organism evidence="16 17">
    <name type="scientific">Actinomadura bangladeshensis</name>
    <dbReference type="NCBI Taxonomy" id="453573"/>
    <lineage>
        <taxon>Bacteria</taxon>
        <taxon>Bacillati</taxon>
        <taxon>Actinomycetota</taxon>
        <taxon>Actinomycetes</taxon>
        <taxon>Streptosporangiales</taxon>
        <taxon>Thermomonosporaceae</taxon>
        <taxon>Actinomadura</taxon>
    </lineage>
</organism>
<dbReference type="SMART" id="SM00387">
    <property type="entry name" value="HATPase_c"/>
    <property type="match status" value="1"/>
</dbReference>
<dbReference type="InterPro" id="IPR000014">
    <property type="entry name" value="PAS"/>
</dbReference>
<dbReference type="Gene3D" id="3.30.565.10">
    <property type="entry name" value="Histidine kinase-like ATPase, C-terminal domain"/>
    <property type="match status" value="1"/>
</dbReference>
<dbReference type="Pfam" id="PF17203">
    <property type="entry name" value="sCache_3_2"/>
    <property type="match status" value="1"/>
</dbReference>
<evidence type="ECO:0000256" key="3">
    <source>
        <dbReference type="ARBA" id="ARBA00012438"/>
    </source>
</evidence>
<dbReference type="SUPFAM" id="SSF55785">
    <property type="entry name" value="PYP-like sensor domain (PAS domain)"/>
    <property type="match status" value="1"/>
</dbReference>
<dbReference type="GO" id="GO:0000155">
    <property type="term" value="F:phosphorelay sensor kinase activity"/>
    <property type="evidence" value="ECO:0007669"/>
    <property type="project" value="InterPro"/>
</dbReference>
<dbReference type="AlphaFoldDB" id="A0A6L9QET1"/>
<dbReference type="GO" id="GO:0005886">
    <property type="term" value="C:plasma membrane"/>
    <property type="evidence" value="ECO:0007669"/>
    <property type="project" value="UniProtKB-SubCell"/>
</dbReference>
<dbReference type="InterPro" id="IPR004358">
    <property type="entry name" value="Sig_transdc_His_kin-like_C"/>
</dbReference>
<evidence type="ECO:0000259" key="15">
    <source>
        <dbReference type="PROSITE" id="PS50109"/>
    </source>
</evidence>
<evidence type="ECO:0000256" key="11">
    <source>
        <dbReference type="ARBA" id="ARBA00022989"/>
    </source>
</evidence>
<keyword evidence="10" id="KW-0067">ATP-binding</keyword>
<sequence>MRRPRWAVPGNWSVARQLLVLQAAVVGLLVAAGAVLAYLDAGRSADDGARQTVTAVAVSIADAQNVRAALAAPDPSAPLQPYAERVRRDTGVDFITIMSPDGIRYTHPNPARIGGHFVGNTAPAVAGRTFTETYTGTLGPSVRTVAPVFDDRHEVVALVAVGITVRVITGRLQQRLIALAVVAGVVLAAGMAGSYLVSARLRRQTRGVAPGELREMFEYYEAILHAVREGLLILDRAGRVVLCNDAALDLLDLRAHRPDGRARARPGRSPVRHALDLRGRRVTDLGLPAELVATLVAPEPRADEIHVGDTRVLVVNTSPVRSRDRAMGNVVTFRDHTELQTLTGELDTVRGFAESLRSQAHEAANRLHTVVSLVELGRPDQAVEFATAELATAQRLTDRVVDSVTEPVLAALLLGKSAEAAERGVELVITEDTAIEGTVEARDLVTILGNLIDNAVEAAIGNASVRPPRVVVSAREDAGTLLLRVSDSGPGIEPSAVPDMFRRGWTTKTSGGWPVGHGLGLALVGQTVRRRGGEVRVGHDTGAVFTVRLPLDNP</sequence>
<feature type="transmembrane region" description="Helical" evidence="14">
    <location>
        <begin position="176"/>
        <end position="197"/>
    </location>
</feature>
<keyword evidence="8" id="KW-0547">Nucleotide-binding</keyword>
<dbReference type="InterPro" id="IPR003594">
    <property type="entry name" value="HATPase_dom"/>
</dbReference>
<protein>
    <recommendedName>
        <fullName evidence="3">histidine kinase</fullName>
        <ecNumber evidence="3">2.7.13.3</ecNumber>
    </recommendedName>
</protein>
<dbReference type="PANTHER" id="PTHR43547">
    <property type="entry name" value="TWO-COMPONENT HISTIDINE KINASE"/>
    <property type="match status" value="1"/>
</dbReference>
<comment type="subcellular location">
    <subcellularLocation>
        <location evidence="2">Cell membrane</location>
        <topology evidence="2">Multi-pass membrane protein</topology>
    </subcellularLocation>
</comment>